<evidence type="ECO:0000256" key="10">
    <source>
        <dbReference type="ARBA" id="ARBA00023069"/>
    </source>
</evidence>
<dbReference type="InParanoid" id="A0A0Q9WK91"/>
<dbReference type="GO" id="GO:0005524">
    <property type="term" value="F:ATP binding"/>
    <property type="evidence" value="ECO:0007669"/>
    <property type="project" value="UniProtKB-KW"/>
</dbReference>
<accession>A0A0Q9WK91</accession>
<keyword evidence="13" id="KW-0966">Cell projection</keyword>
<evidence type="ECO:0000256" key="12">
    <source>
        <dbReference type="ARBA" id="ARBA00023212"/>
    </source>
</evidence>
<dbReference type="GO" id="GO:0051959">
    <property type="term" value="F:dynein light intermediate chain binding"/>
    <property type="evidence" value="ECO:0007669"/>
    <property type="project" value="InterPro"/>
</dbReference>
<evidence type="ECO:0000256" key="4">
    <source>
        <dbReference type="ARBA" id="ARBA00022701"/>
    </source>
</evidence>
<dbReference type="InterPro" id="IPR043157">
    <property type="entry name" value="Dynein_AAA1S"/>
</dbReference>
<dbReference type="GO" id="GO:0045505">
    <property type="term" value="F:dynein intermediate chain binding"/>
    <property type="evidence" value="ECO:0007669"/>
    <property type="project" value="InterPro"/>
</dbReference>
<dbReference type="Pfam" id="PF17852">
    <property type="entry name" value="Dynein_AAA_lid"/>
    <property type="match status" value="1"/>
</dbReference>
<dbReference type="InterPro" id="IPR041466">
    <property type="entry name" value="Dynein_AAA5_ext"/>
</dbReference>
<dbReference type="FunFam" id="3.40.50.300:FF:001386">
    <property type="entry name" value="Dynein heavy chain, putative"/>
    <property type="match status" value="1"/>
</dbReference>
<dbReference type="eggNOG" id="KOG3595">
    <property type="taxonomic scope" value="Eukaryota"/>
</dbReference>
<evidence type="ECO:0000256" key="5">
    <source>
        <dbReference type="ARBA" id="ARBA00022737"/>
    </source>
</evidence>
<proteinExistence type="inferred from homology"/>
<keyword evidence="8" id="KW-0243">Dynein</keyword>
<evidence type="ECO:0000256" key="11">
    <source>
        <dbReference type="ARBA" id="ARBA00023175"/>
    </source>
</evidence>
<evidence type="ECO:0000256" key="13">
    <source>
        <dbReference type="ARBA" id="ARBA00023273"/>
    </source>
</evidence>
<dbReference type="InterPro" id="IPR027417">
    <property type="entry name" value="P-loop_NTPase"/>
</dbReference>
<dbReference type="SUPFAM" id="SSF53098">
    <property type="entry name" value="Ribonuclease H-like"/>
    <property type="match status" value="1"/>
</dbReference>
<comment type="similarity">
    <text evidence="2">Belongs to the dynein heavy chain family.</text>
</comment>
<evidence type="ECO:0000313" key="17">
    <source>
        <dbReference type="Proteomes" id="UP000008792"/>
    </source>
</evidence>
<comment type="subcellular location">
    <subcellularLocation>
        <location evidence="1">Cytoplasm</location>
        <location evidence="1">Cytoskeleton</location>
        <location evidence="1">Cilium axoneme</location>
    </subcellularLocation>
</comment>
<keyword evidence="3" id="KW-0963">Cytoplasm</keyword>
<feature type="domain" description="Dynein heavy chain AAA 5 extension" evidence="15">
    <location>
        <begin position="632"/>
        <end position="713"/>
    </location>
</feature>
<keyword evidence="17" id="KW-1185">Reference proteome</keyword>
<keyword evidence="11" id="KW-0505">Motor protein</keyword>
<dbReference type="Gene3D" id="1.10.8.710">
    <property type="match status" value="1"/>
</dbReference>
<dbReference type="InterPro" id="IPR026983">
    <property type="entry name" value="DHC"/>
</dbReference>
<dbReference type="Gene3D" id="1.20.58.1120">
    <property type="match status" value="1"/>
</dbReference>
<dbReference type="SUPFAM" id="SSF52540">
    <property type="entry name" value="P-loop containing nucleoside triphosphate hydrolases"/>
    <property type="match status" value="2"/>
</dbReference>
<protein>
    <submittedName>
        <fullName evidence="16">Uncharacterized protein</fullName>
    </submittedName>
</protein>
<reference evidence="16 17" key="1">
    <citation type="journal article" date="2007" name="Nature">
        <title>Evolution of genes and genomes on the Drosophila phylogeny.</title>
        <authorList>
            <consortium name="Drosophila 12 Genomes Consortium"/>
            <person name="Clark A.G."/>
            <person name="Eisen M.B."/>
            <person name="Smith D.R."/>
            <person name="Bergman C.M."/>
            <person name="Oliver B."/>
            <person name="Markow T.A."/>
            <person name="Kaufman T.C."/>
            <person name="Kellis M."/>
            <person name="Gelbart W."/>
            <person name="Iyer V.N."/>
            <person name="Pollard D.A."/>
            <person name="Sackton T.B."/>
            <person name="Larracuente A.M."/>
            <person name="Singh N.D."/>
            <person name="Abad J.P."/>
            <person name="Abt D.N."/>
            <person name="Adryan B."/>
            <person name="Aguade M."/>
            <person name="Akashi H."/>
            <person name="Anderson W.W."/>
            <person name="Aquadro C.F."/>
            <person name="Ardell D.H."/>
            <person name="Arguello R."/>
            <person name="Artieri C.G."/>
            <person name="Barbash D.A."/>
            <person name="Barker D."/>
            <person name="Barsanti P."/>
            <person name="Batterham P."/>
            <person name="Batzoglou S."/>
            <person name="Begun D."/>
            <person name="Bhutkar A."/>
            <person name="Blanco E."/>
            <person name="Bosak S.A."/>
            <person name="Bradley R.K."/>
            <person name="Brand A.D."/>
            <person name="Brent M.R."/>
            <person name="Brooks A.N."/>
            <person name="Brown R.H."/>
            <person name="Butlin R.K."/>
            <person name="Caggese C."/>
            <person name="Calvi B.R."/>
            <person name="Bernardo de Carvalho A."/>
            <person name="Caspi A."/>
            <person name="Castrezana S."/>
            <person name="Celniker S.E."/>
            <person name="Chang J.L."/>
            <person name="Chapple C."/>
            <person name="Chatterji S."/>
            <person name="Chinwalla A."/>
            <person name="Civetta A."/>
            <person name="Clifton S.W."/>
            <person name="Comeron J.M."/>
            <person name="Costello J.C."/>
            <person name="Coyne J.A."/>
            <person name="Daub J."/>
            <person name="David R.G."/>
            <person name="Delcher A.L."/>
            <person name="Delehaunty K."/>
            <person name="Do C.B."/>
            <person name="Ebling H."/>
            <person name="Edwards K."/>
            <person name="Eickbush T."/>
            <person name="Evans J.D."/>
            <person name="Filipski A."/>
            <person name="Findeiss S."/>
            <person name="Freyhult E."/>
            <person name="Fulton L."/>
            <person name="Fulton R."/>
            <person name="Garcia A.C."/>
            <person name="Gardiner A."/>
            <person name="Garfield D.A."/>
            <person name="Garvin B.E."/>
            <person name="Gibson G."/>
            <person name="Gilbert D."/>
            <person name="Gnerre S."/>
            <person name="Godfrey J."/>
            <person name="Good R."/>
            <person name="Gotea V."/>
            <person name="Gravely B."/>
            <person name="Greenberg A.J."/>
            <person name="Griffiths-Jones S."/>
            <person name="Gross S."/>
            <person name="Guigo R."/>
            <person name="Gustafson E.A."/>
            <person name="Haerty W."/>
            <person name="Hahn M.W."/>
            <person name="Halligan D.L."/>
            <person name="Halpern A.L."/>
            <person name="Halter G.M."/>
            <person name="Han M.V."/>
            <person name="Heger A."/>
            <person name="Hillier L."/>
            <person name="Hinrichs A.S."/>
            <person name="Holmes I."/>
            <person name="Hoskins R.A."/>
            <person name="Hubisz M.J."/>
            <person name="Hultmark D."/>
            <person name="Huntley M.A."/>
            <person name="Jaffe D.B."/>
            <person name="Jagadeeshan S."/>
            <person name="Jeck W.R."/>
            <person name="Johnson J."/>
            <person name="Jones C.D."/>
            <person name="Jordan W.C."/>
            <person name="Karpen G.H."/>
            <person name="Kataoka E."/>
            <person name="Keightley P.D."/>
            <person name="Kheradpour P."/>
            <person name="Kirkness E.F."/>
            <person name="Koerich L.B."/>
            <person name="Kristiansen K."/>
            <person name="Kudrna D."/>
            <person name="Kulathinal R.J."/>
            <person name="Kumar S."/>
            <person name="Kwok R."/>
            <person name="Lander E."/>
            <person name="Langley C.H."/>
            <person name="Lapoint R."/>
            <person name="Lazzaro B.P."/>
            <person name="Lee S.J."/>
            <person name="Levesque L."/>
            <person name="Li R."/>
            <person name="Lin C.F."/>
            <person name="Lin M.F."/>
            <person name="Lindblad-Toh K."/>
            <person name="Llopart A."/>
            <person name="Long M."/>
            <person name="Low L."/>
            <person name="Lozovsky E."/>
            <person name="Lu J."/>
            <person name="Luo M."/>
            <person name="Machado C.A."/>
            <person name="Makalowski W."/>
            <person name="Marzo M."/>
            <person name="Matsuda M."/>
            <person name="Matzkin L."/>
            <person name="McAllister B."/>
            <person name="McBride C.S."/>
            <person name="McKernan B."/>
            <person name="McKernan K."/>
            <person name="Mendez-Lago M."/>
            <person name="Minx P."/>
            <person name="Mollenhauer M.U."/>
            <person name="Montooth K."/>
            <person name="Mount S.M."/>
            <person name="Mu X."/>
            <person name="Myers E."/>
            <person name="Negre B."/>
            <person name="Newfeld S."/>
            <person name="Nielsen R."/>
            <person name="Noor M.A."/>
            <person name="O'Grady P."/>
            <person name="Pachter L."/>
            <person name="Papaceit M."/>
            <person name="Parisi M.J."/>
            <person name="Parisi M."/>
            <person name="Parts L."/>
            <person name="Pedersen J.S."/>
            <person name="Pesole G."/>
            <person name="Phillippy A.M."/>
            <person name="Ponting C.P."/>
            <person name="Pop M."/>
            <person name="Porcelli D."/>
            <person name="Powell J.R."/>
            <person name="Prohaska S."/>
            <person name="Pruitt K."/>
            <person name="Puig M."/>
            <person name="Quesneville H."/>
            <person name="Ram K.R."/>
            <person name="Rand D."/>
            <person name="Rasmussen M.D."/>
            <person name="Reed L.K."/>
            <person name="Reenan R."/>
            <person name="Reily A."/>
            <person name="Remington K.A."/>
            <person name="Rieger T.T."/>
            <person name="Ritchie M.G."/>
            <person name="Robin C."/>
            <person name="Rogers Y.H."/>
            <person name="Rohde C."/>
            <person name="Rozas J."/>
            <person name="Rubenfield M.J."/>
            <person name="Ruiz A."/>
            <person name="Russo S."/>
            <person name="Salzberg S.L."/>
            <person name="Sanchez-Gracia A."/>
            <person name="Saranga D.J."/>
            <person name="Sato H."/>
            <person name="Schaeffer S.W."/>
            <person name="Schatz M.C."/>
            <person name="Schlenke T."/>
            <person name="Schwartz R."/>
            <person name="Segarra C."/>
            <person name="Singh R.S."/>
            <person name="Sirot L."/>
            <person name="Sirota M."/>
            <person name="Sisneros N.B."/>
            <person name="Smith C.D."/>
            <person name="Smith T.F."/>
            <person name="Spieth J."/>
            <person name="Stage D.E."/>
            <person name="Stark A."/>
            <person name="Stephan W."/>
            <person name="Strausberg R.L."/>
            <person name="Strempel S."/>
            <person name="Sturgill D."/>
            <person name="Sutton G."/>
            <person name="Sutton G.G."/>
            <person name="Tao W."/>
            <person name="Teichmann S."/>
            <person name="Tobari Y.N."/>
            <person name="Tomimura Y."/>
            <person name="Tsolas J.M."/>
            <person name="Valente V.L."/>
            <person name="Venter E."/>
            <person name="Venter J.C."/>
            <person name="Vicario S."/>
            <person name="Vieira F.G."/>
            <person name="Vilella A.J."/>
            <person name="Villasante A."/>
            <person name="Walenz B."/>
            <person name="Wang J."/>
            <person name="Wasserman M."/>
            <person name="Watts T."/>
            <person name="Wilson D."/>
            <person name="Wilson R.K."/>
            <person name="Wing R.A."/>
            <person name="Wolfner M.F."/>
            <person name="Wong A."/>
            <person name="Wong G.K."/>
            <person name="Wu C.I."/>
            <person name="Wu G."/>
            <person name="Yamamoto D."/>
            <person name="Yang H.P."/>
            <person name="Yang S.P."/>
            <person name="Yorke J.A."/>
            <person name="Yoshida K."/>
            <person name="Zdobnov E."/>
            <person name="Zhang P."/>
            <person name="Zhang Y."/>
            <person name="Zimin A.V."/>
            <person name="Baldwin J."/>
            <person name="Abdouelleil A."/>
            <person name="Abdulkadir J."/>
            <person name="Abebe A."/>
            <person name="Abera B."/>
            <person name="Abreu J."/>
            <person name="Acer S.C."/>
            <person name="Aftuck L."/>
            <person name="Alexander A."/>
            <person name="An P."/>
            <person name="Anderson E."/>
            <person name="Anderson S."/>
            <person name="Arachi H."/>
            <person name="Azer M."/>
            <person name="Bachantsang P."/>
            <person name="Barry A."/>
            <person name="Bayul T."/>
            <person name="Berlin A."/>
            <person name="Bessette D."/>
            <person name="Bloom T."/>
            <person name="Blye J."/>
            <person name="Boguslavskiy L."/>
            <person name="Bonnet C."/>
            <person name="Boukhgalter B."/>
            <person name="Bourzgui I."/>
            <person name="Brown A."/>
            <person name="Cahill P."/>
            <person name="Channer S."/>
            <person name="Cheshatsang Y."/>
            <person name="Chuda L."/>
            <person name="Citroen M."/>
            <person name="Collymore A."/>
            <person name="Cooke P."/>
            <person name="Costello M."/>
            <person name="D'Aco K."/>
            <person name="Daza R."/>
            <person name="De Haan G."/>
            <person name="DeGray S."/>
            <person name="DeMaso C."/>
            <person name="Dhargay N."/>
            <person name="Dooley K."/>
            <person name="Dooley E."/>
            <person name="Doricent M."/>
            <person name="Dorje P."/>
            <person name="Dorjee K."/>
            <person name="Dupes A."/>
            <person name="Elong R."/>
            <person name="Falk J."/>
            <person name="Farina A."/>
            <person name="Faro S."/>
            <person name="Ferguson D."/>
            <person name="Fisher S."/>
            <person name="Foley C.D."/>
            <person name="Franke A."/>
            <person name="Friedrich D."/>
            <person name="Gadbois L."/>
            <person name="Gearin G."/>
            <person name="Gearin C.R."/>
            <person name="Giannoukos G."/>
            <person name="Goode T."/>
            <person name="Graham J."/>
            <person name="Grandbois E."/>
            <person name="Grewal S."/>
            <person name="Gyaltsen K."/>
            <person name="Hafez N."/>
            <person name="Hagos B."/>
            <person name="Hall J."/>
            <person name="Henson C."/>
            <person name="Hollinger A."/>
            <person name="Honan T."/>
            <person name="Huard M.D."/>
            <person name="Hughes L."/>
            <person name="Hurhula B."/>
            <person name="Husby M.E."/>
            <person name="Kamat A."/>
            <person name="Kanga B."/>
            <person name="Kashin S."/>
            <person name="Khazanovich D."/>
            <person name="Kisner P."/>
            <person name="Lance K."/>
            <person name="Lara M."/>
            <person name="Lee W."/>
            <person name="Lennon N."/>
            <person name="Letendre F."/>
            <person name="LeVine R."/>
            <person name="Lipovsky A."/>
            <person name="Liu X."/>
            <person name="Liu J."/>
            <person name="Liu S."/>
            <person name="Lokyitsang T."/>
            <person name="Lokyitsang Y."/>
            <person name="Lubonja R."/>
            <person name="Lui A."/>
            <person name="MacDonald P."/>
            <person name="Magnisalis V."/>
            <person name="Maru K."/>
            <person name="Matthews C."/>
            <person name="McCusker W."/>
            <person name="McDonough S."/>
            <person name="Mehta T."/>
            <person name="Meldrim J."/>
            <person name="Meneus L."/>
            <person name="Mihai O."/>
            <person name="Mihalev A."/>
            <person name="Mihova T."/>
            <person name="Mittelman R."/>
            <person name="Mlenga V."/>
            <person name="Montmayeur A."/>
            <person name="Mulrain L."/>
            <person name="Navidi A."/>
            <person name="Naylor J."/>
            <person name="Negash T."/>
            <person name="Nguyen T."/>
            <person name="Nguyen N."/>
            <person name="Nicol R."/>
            <person name="Norbu C."/>
            <person name="Norbu N."/>
            <person name="Novod N."/>
            <person name="O'Neill B."/>
            <person name="Osman S."/>
            <person name="Markiewicz E."/>
            <person name="Oyono O.L."/>
            <person name="Patti C."/>
            <person name="Phunkhang P."/>
            <person name="Pierre F."/>
            <person name="Priest M."/>
            <person name="Raghuraman S."/>
            <person name="Rege F."/>
            <person name="Reyes R."/>
            <person name="Rise C."/>
            <person name="Rogov P."/>
            <person name="Ross K."/>
            <person name="Ryan E."/>
            <person name="Settipalli S."/>
            <person name="Shea T."/>
            <person name="Sherpa N."/>
            <person name="Shi L."/>
            <person name="Shih D."/>
            <person name="Sparrow T."/>
            <person name="Spaulding J."/>
            <person name="Stalker J."/>
            <person name="Stange-Thomann N."/>
            <person name="Stavropoulos S."/>
            <person name="Stone C."/>
            <person name="Strader C."/>
            <person name="Tesfaye S."/>
            <person name="Thomson T."/>
            <person name="Thoulutsang Y."/>
            <person name="Thoulutsang D."/>
            <person name="Topham K."/>
            <person name="Topping I."/>
            <person name="Tsamla T."/>
            <person name="Vassiliev H."/>
            <person name="Vo A."/>
            <person name="Wangchuk T."/>
            <person name="Wangdi T."/>
            <person name="Weiand M."/>
            <person name="Wilkinson J."/>
            <person name="Wilson A."/>
            <person name="Yadav S."/>
            <person name="Young G."/>
            <person name="Yu Q."/>
            <person name="Zembek L."/>
            <person name="Zhong D."/>
            <person name="Zimmer A."/>
            <person name="Zwirko Z."/>
            <person name="Jaffe D.B."/>
            <person name="Alvarez P."/>
            <person name="Brockman W."/>
            <person name="Butler J."/>
            <person name="Chin C."/>
            <person name="Gnerre S."/>
            <person name="Grabherr M."/>
            <person name="Kleber M."/>
            <person name="Mauceli E."/>
            <person name="MacCallum I."/>
        </authorList>
    </citation>
    <scope>NUCLEOTIDE SEQUENCE [LARGE SCALE GENOMIC DNA]</scope>
    <source>
        <strain evidence="17">Tucson 15010-1051.87</strain>
    </source>
</reference>
<dbReference type="PANTHER" id="PTHR46532">
    <property type="entry name" value="MALE FERTILITY FACTOR KL5"/>
    <property type="match status" value="1"/>
</dbReference>
<sequence>MQDTMRTILAGMAISLNDPEFNFAEEFPSFCGQAGVVGVQLLWTKDSEYALRKCRSDKTIMKRTNNKFLVLLNFFIDLTVRDLTSLDRIRFETMVTIHVHQRDIFDELCTQRIKSAGDFEWQKQARFYFNEDNDDVIVGITDVNFIYQNEYLGVTERLAITPLTDRCYITLAQAVGMCMGGAPAGPAGTGKTETTKDMGRALGKLVVVFNCSDQMDFRGLGRIYKGLAQSGSWGCFDEFNRIELPVLSVAAQQIYIVLTARKEKRSSFIFLDGDDVTLNPEFGIFITMNPGYAGRQELPENLKIMFRTVAMMVPDRQIIIRVKMASCGFKENVLLSRKMFTLYKLCEEQLSKQVHYDFGLRNILSVLRTLGSQKRSNPTDTEETIVMRVLRDMNVSKLIDEDEGLFVSLVDDMFPGIKLTTNVYKDLQRAIVKVCDESGYVNNPEWNLKVVQLYETSLVRHGLMLMGPTGSGKTSCTLCMLRCFTKMGRAHKEMRMNPKAITAPQMFGRLDVATNDWTDGIFSTLWRRSLKIPHHQNCWIVLDGPVDAVWIENLNSVLDDNKTLTLANGDRIKMADNSKLVFEPDNVDNASPATVSRVGMVFTSSSVLSWKVYMEAWLMTHNDDQEIYRRCYDAIYDDAHTFLQTRLVAKMRILEAIYIRQMLDIMDGLLIEISSRSEKALERMFLFAMMWSLGAVLELSEREKANGHAERTNRIILSMLLPISENEKRWDEKMHSIQWSINTMVNKSTNSSPFQLLYGYEPRDILQNTLVKLLQNQNPTMLTPNYNN</sequence>
<keyword evidence="9" id="KW-0175">Coiled coil</keyword>
<dbReference type="AlphaFoldDB" id="A0A0Q9WK91"/>
<evidence type="ECO:0000256" key="2">
    <source>
        <dbReference type="ARBA" id="ARBA00008887"/>
    </source>
</evidence>
<dbReference type="Proteomes" id="UP000008792">
    <property type="component" value="Unassembled WGS sequence"/>
</dbReference>
<dbReference type="SMR" id="A0A0Q9WK91"/>
<evidence type="ECO:0000259" key="15">
    <source>
        <dbReference type="Pfam" id="PF17852"/>
    </source>
</evidence>
<feature type="domain" description="Dynein heavy chain hydrolytic ATP-binding dynein motor region" evidence="14">
    <location>
        <begin position="147"/>
        <end position="474"/>
    </location>
</feature>
<dbReference type="GO" id="GO:0005858">
    <property type="term" value="C:axonemal dynein complex"/>
    <property type="evidence" value="ECO:0007669"/>
    <property type="project" value="TreeGrafter"/>
</dbReference>
<dbReference type="Gene3D" id="3.30.420.10">
    <property type="entry name" value="Ribonuclease H-like superfamily/Ribonuclease H"/>
    <property type="match status" value="1"/>
</dbReference>
<name>A0A0Q9WK91_DROVI</name>
<gene>
    <name evidence="16" type="primary">Dvir\GJ14681</name>
    <name evidence="16" type="ORF">Dvir_GJ14681</name>
</gene>
<keyword evidence="12" id="KW-0206">Cytoskeleton</keyword>
<dbReference type="InterPro" id="IPR036397">
    <property type="entry name" value="RNaseH_sf"/>
</dbReference>
<dbReference type="PANTHER" id="PTHR46532:SF4">
    <property type="entry name" value="AAA+ ATPASE DOMAIN-CONTAINING PROTEIN"/>
    <property type="match status" value="1"/>
</dbReference>
<dbReference type="GO" id="GO:0003676">
    <property type="term" value="F:nucleic acid binding"/>
    <property type="evidence" value="ECO:0007669"/>
    <property type="project" value="InterPro"/>
</dbReference>
<dbReference type="GO" id="GO:0005874">
    <property type="term" value="C:microtubule"/>
    <property type="evidence" value="ECO:0007669"/>
    <property type="project" value="UniProtKB-KW"/>
</dbReference>
<keyword evidence="4" id="KW-0493">Microtubule</keyword>
<keyword evidence="6" id="KW-0547">Nucleotide-binding</keyword>
<keyword evidence="10" id="KW-0969">Cilium</keyword>
<keyword evidence="5" id="KW-0677">Repeat</keyword>
<evidence type="ECO:0000256" key="6">
    <source>
        <dbReference type="ARBA" id="ARBA00022741"/>
    </source>
</evidence>
<evidence type="ECO:0000259" key="14">
    <source>
        <dbReference type="Pfam" id="PF12774"/>
    </source>
</evidence>
<dbReference type="Pfam" id="PF12774">
    <property type="entry name" value="AAA_6"/>
    <property type="match status" value="1"/>
</dbReference>
<dbReference type="FunFam" id="1.20.58.1120:FF:000004">
    <property type="entry name" value="Dynein axonemal heavy chain 5"/>
    <property type="match status" value="1"/>
</dbReference>
<evidence type="ECO:0000256" key="9">
    <source>
        <dbReference type="ARBA" id="ARBA00023054"/>
    </source>
</evidence>
<dbReference type="InterPro" id="IPR035699">
    <property type="entry name" value="AAA_6"/>
</dbReference>
<dbReference type="FunFam" id="3.40.50.300:FF:000044">
    <property type="entry name" value="Dynein heavy chain 5, axonemal"/>
    <property type="match status" value="1"/>
</dbReference>
<evidence type="ECO:0000313" key="16">
    <source>
        <dbReference type="EMBL" id="KRF80965.1"/>
    </source>
</evidence>
<evidence type="ECO:0000256" key="3">
    <source>
        <dbReference type="ARBA" id="ARBA00022490"/>
    </source>
</evidence>
<dbReference type="Gene3D" id="3.40.50.300">
    <property type="entry name" value="P-loop containing nucleotide triphosphate hydrolases"/>
    <property type="match status" value="2"/>
</dbReference>
<evidence type="ECO:0000256" key="1">
    <source>
        <dbReference type="ARBA" id="ARBA00004430"/>
    </source>
</evidence>
<dbReference type="InterPro" id="IPR012337">
    <property type="entry name" value="RNaseH-like_sf"/>
</dbReference>
<dbReference type="GO" id="GO:0007018">
    <property type="term" value="P:microtubule-based movement"/>
    <property type="evidence" value="ECO:0007669"/>
    <property type="project" value="InterPro"/>
</dbReference>
<keyword evidence="7" id="KW-0067">ATP-binding</keyword>
<evidence type="ECO:0000256" key="8">
    <source>
        <dbReference type="ARBA" id="ARBA00023017"/>
    </source>
</evidence>
<organism evidence="16 17">
    <name type="scientific">Drosophila virilis</name>
    <name type="common">Fruit fly</name>
    <dbReference type="NCBI Taxonomy" id="7244"/>
    <lineage>
        <taxon>Eukaryota</taxon>
        <taxon>Metazoa</taxon>
        <taxon>Ecdysozoa</taxon>
        <taxon>Arthropoda</taxon>
        <taxon>Hexapoda</taxon>
        <taxon>Insecta</taxon>
        <taxon>Pterygota</taxon>
        <taxon>Neoptera</taxon>
        <taxon>Endopterygota</taxon>
        <taxon>Diptera</taxon>
        <taxon>Brachycera</taxon>
        <taxon>Muscomorpha</taxon>
        <taxon>Ephydroidea</taxon>
        <taxon>Drosophilidae</taxon>
        <taxon>Drosophila</taxon>
    </lineage>
</organism>
<dbReference type="FunFam" id="1.10.8.710:FF:000003">
    <property type="entry name" value="Dynein axonemal heavy chain 5"/>
    <property type="match status" value="1"/>
</dbReference>
<dbReference type="STRING" id="7244.A0A0Q9WK91"/>
<evidence type="ECO:0000256" key="7">
    <source>
        <dbReference type="ARBA" id="ARBA00022840"/>
    </source>
</evidence>
<dbReference type="OrthoDB" id="424310at2759"/>
<dbReference type="EMBL" id="CH940688">
    <property type="protein sequence ID" value="KRF80965.1"/>
    <property type="molecule type" value="Genomic_DNA"/>
</dbReference>